<evidence type="ECO:0000313" key="4">
    <source>
        <dbReference type="Proteomes" id="UP001165679"/>
    </source>
</evidence>
<comment type="caution">
    <text evidence="3">The sequence shown here is derived from an EMBL/GenBank/DDBJ whole genome shotgun (WGS) entry which is preliminary data.</text>
</comment>
<dbReference type="Pfam" id="PF10129">
    <property type="entry name" value="OpgC_C"/>
    <property type="match status" value="1"/>
</dbReference>
<keyword evidence="2" id="KW-1133">Transmembrane helix</keyword>
<feature type="transmembrane region" description="Helical" evidence="2">
    <location>
        <begin position="167"/>
        <end position="183"/>
    </location>
</feature>
<feature type="region of interest" description="Disordered" evidence="1">
    <location>
        <begin position="365"/>
        <end position="393"/>
    </location>
</feature>
<feature type="transmembrane region" description="Helical" evidence="2">
    <location>
        <begin position="203"/>
        <end position="220"/>
    </location>
</feature>
<sequence>MHARVPAPPPRDTRLDVVRGWLQLTIFFSHAFGSFAGDWLVYGSWGLSDSSEQFVFLSGLVLGSVFARIAARDGVAAATRDMMRRTLRLYRTHLLVFALFGAMVVAAGAVLPGEAQGMGWGFMLRRPLPAAAAALTLLYQPAFMGILPIFIWCMLALPAFDALQRRVGEAALAAPVGLYLLVRMTGLNVPSLGPDTGIAFDPFAWQVVFMLGAWVGRRRLLRGHGLPRHDGVTVAAVLVLAVGLAARLAWAGITPWPHLDPSAWVGKEELVPPRLLHALALAWLVARFVPAEARWMHTAPFRVLAAIGRHSLQVFCVGLFLSWGVTAALRLWPGHAWIDPALIALGSAVMAGVAWRLDGALRRRRAEERRNTPPGPESSLGRPIYPHGTGATR</sequence>
<evidence type="ECO:0000313" key="3">
    <source>
        <dbReference type="EMBL" id="MCW3475819.1"/>
    </source>
</evidence>
<dbReference type="EMBL" id="JAPDNT010000012">
    <property type="protein sequence ID" value="MCW3475819.1"/>
    <property type="molecule type" value="Genomic_DNA"/>
</dbReference>
<feature type="transmembrane region" description="Helical" evidence="2">
    <location>
        <begin position="337"/>
        <end position="355"/>
    </location>
</feature>
<feature type="transmembrane region" description="Helical" evidence="2">
    <location>
        <begin position="21"/>
        <end position="42"/>
    </location>
</feature>
<feature type="transmembrane region" description="Helical" evidence="2">
    <location>
        <begin position="131"/>
        <end position="155"/>
    </location>
</feature>
<keyword evidence="4" id="KW-1185">Reference proteome</keyword>
<feature type="transmembrane region" description="Helical" evidence="2">
    <location>
        <begin position="232"/>
        <end position="253"/>
    </location>
</feature>
<feature type="transmembrane region" description="Helical" evidence="2">
    <location>
        <begin position="273"/>
        <end position="290"/>
    </location>
</feature>
<feature type="transmembrane region" description="Helical" evidence="2">
    <location>
        <begin position="92"/>
        <end position="111"/>
    </location>
</feature>
<dbReference type="RefSeq" id="WP_264714548.1">
    <property type="nucleotide sequence ID" value="NZ_JAPDNT010000012.1"/>
</dbReference>
<proteinExistence type="predicted"/>
<feature type="transmembrane region" description="Helical" evidence="2">
    <location>
        <begin position="54"/>
        <end position="71"/>
    </location>
</feature>
<keyword evidence="2" id="KW-0472">Membrane</keyword>
<dbReference type="PIRSF" id="PIRSF028704">
    <property type="entry name" value="UPC028704"/>
    <property type="match status" value="1"/>
</dbReference>
<dbReference type="AlphaFoldDB" id="A0AA42CEX1"/>
<reference evidence="3" key="2">
    <citation type="submission" date="2022-10" db="EMBL/GenBank/DDBJ databases">
        <authorList>
            <person name="Trinh H.N."/>
        </authorList>
    </citation>
    <scope>NUCLEOTIDE SEQUENCE</scope>
    <source>
        <strain evidence="3">RN2-1</strain>
    </source>
</reference>
<organism evidence="3 4">
    <name type="scientific">Limobrevibacterium gyesilva</name>
    <dbReference type="NCBI Taxonomy" id="2991712"/>
    <lineage>
        <taxon>Bacteria</taxon>
        <taxon>Pseudomonadati</taxon>
        <taxon>Pseudomonadota</taxon>
        <taxon>Alphaproteobacteria</taxon>
        <taxon>Acetobacterales</taxon>
        <taxon>Acetobacteraceae</taxon>
        <taxon>Limobrevibacterium</taxon>
    </lineage>
</organism>
<reference evidence="3" key="1">
    <citation type="submission" date="2022-09" db="EMBL/GenBank/DDBJ databases">
        <title>Rhodovastum sp. nov. RN2-1 isolated from soil in Seongnam, South Korea.</title>
        <authorList>
            <person name="Le N.T."/>
        </authorList>
    </citation>
    <scope>NUCLEOTIDE SEQUENCE</scope>
    <source>
        <strain evidence="3">RN2-1</strain>
    </source>
</reference>
<dbReference type="PANTHER" id="PTHR38592:SF3">
    <property type="entry name" value="BLL4819 PROTEIN"/>
    <property type="match status" value="1"/>
</dbReference>
<accession>A0AA42CEX1</accession>
<feature type="transmembrane region" description="Helical" evidence="2">
    <location>
        <begin position="311"/>
        <end position="331"/>
    </location>
</feature>
<evidence type="ECO:0000256" key="1">
    <source>
        <dbReference type="SAM" id="MobiDB-lite"/>
    </source>
</evidence>
<dbReference type="PANTHER" id="PTHR38592">
    <property type="entry name" value="BLL4819 PROTEIN"/>
    <property type="match status" value="1"/>
</dbReference>
<keyword evidence="2" id="KW-0812">Transmembrane</keyword>
<dbReference type="InterPro" id="IPR014550">
    <property type="entry name" value="UCP028704_OpgC"/>
</dbReference>
<name>A0AA42CEX1_9PROT</name>
<dbReference type="Proteomes" id="UP001165679">
    <property type="component" value="Unassembled WGS sequence"/>
</dbReference>
<gene>
    <name evidence="3" type="ORF">OL599_14665</name>
</gene>
<evidence type="ECO:0000256" key="2">
    <source>
        <dbReference type="SAM" id="Phobius"/>
    </source>
</evidence>
<protein>
    <submittedName>
        <fullName evidence="3">OpgC domain-containing protein</fullName>
    </submittedName>
</protein>